<keyword evidence="2" id="KW-1185">Reference proteome</keyword>
<proteinExistence type="predicted"/>
<sequence>MCFCDCKIVAEGAFNNYVGLFESSFEDDEEINVKRGRKLKKCSFAEGTAKPENSHLEV</sequence>
<gene>
    <name evidence="1" type="ORF">RR46_14421</name>
</gene>
<name>A0A194PCJ6_PAPXU</name>
<dbReference type="AlphaFoldDB" id="A0A194PCJ6"/>
<reference evidence="1 2" key="1">
    <citation type="journal article" date="2015" name="Nat. Commun.">
        <title>Outbred genome sequencing and CRISPR/Cas9 gene editing in butterflies.</title>
        <authorList>
            <person name="Li X."/>
            <person name="Fan D."/>
            <person name="Zhang W."/>
            <person name="Liu G."/>
            <person name="Zhang L."/>
            <person name="Zhao L."/>
            <person name="Fang X."/>
            <person name="Chen L."/>
            <person name="Dong Y."/>
            <person name="Chen Y."/>
            <person name="Ding Y."/>
            <person name="Zhao R."/>
            <person name="Feng M."/>
            <person name="Zhu Y."/>
            <person name="Feng Y."/>
            <person name="Jiang X."/>
            <person name="Zhu D."/>
            <person name="Xiang H."/>
            <person name="Feng X."/>
            <person name="Li S."/>
            <person name="Wang J."/>
            <person name="Zhang G."/>
            <person name="Kronforst M.R."/>
            <person name="Wang W."/>
        </authorList>
    </citation>
    <scope>NUCLEOTIDE SEQUENCE [LARGE SCALE GENOMIC DNA]</scope>
    <source>
        <strain evidence="1">Ya'a_city_454_Px</strain>
        <tissue evidence="1">Whole body</tissue>
    </source>
</reference>
<dbReference type="EMBL" id="KQ459606">
    <property type="protein sequence ID" value="KPI90917.1"/>
    <property type="molecule type" value="Genomic_DNA"/>
</dbReference>
<dbReference type="Proteomes" id="UP000053268">
    <property type="component" value="Unassembled WGS sequence"/>
</dbReference>
<organism evidence="1 2">
    <name type="scientific">Papilio xuthus</name>
    <name type="common">Asian swallowtail butterfly</name>
    <dbReference type="NCBI Taxonomy" id="66420"/>
    <lineage>
        <taxon>Eukaryota</taxon>
        <taxon>Metazoa</taxon>
        <taxon>Ecdysozoa</taxon>
        <taxon>Arthropoda</taxon>
        <taxon>Hexapoda</taxon>
        <taxon>Insecta</taxon>
        <taxon>Pterygota</taxon>
        <taxon>Neoptera</taxon>
        <taxon>Endopterygota</taxon>
        <taxon>Lepidoptera</taxon>
        <taxon>Glossata</taxon>
        <taxon>Ditrysia</taxon>
        <taxon>Papilionoidea</taxon>
        <taxon>Papilionidae</taxon>
        <taxon>Papilioninae</taxon>
        <taxon>Papilio</taxon>
    </lineage>
</organism>
<accession>A0A194PCJ6</accession>
<evidence type="ECO:0000313" key="1">
    <source>
        <dbReference type="EMBL" id="KPI90917.1"/>
    </source>
</evidence>
<evidence type="ECO:0000313" key="2">
    <source>
        <dbReference type="Proteomes" id="UP000053268"/>
    </source>
</evidence>
<protein>
    <submittedName>
        <fullName evidence="1">Uncharacterized protein</fullName>
    </submittedName>
</protein>